<dbReference type="InterPro" id="IPR032710">
    <property type="entry name" value="NTF2-like_dom_sf"/>
</dbReference>
<protein>
    <submittedName>
        <fullName evidence="2">Nuclear transport factor 2 family protein</fullName>
    </submittedName>
</protein>
<organism evidence="2 3">
    <name type="scientific">Moorena producens (strain JHB)</name>
    <dbReference type="NCBI Taxonomy" id="1454205"/>
    <lineage>
        <taxon>Bacteria</taxon>
        <taxon>Bacillati</taxon>
        <taxon>Cyanobacteriota</taxon>
        <taxon>Cyanophyceae</taxon>
        <taxon>Coleofasciculales</taxon>
        <taxon>Coleofasciculaceae</taxon>
        <taxon>Moorena</taxon>
    </lineage>
</organism>
<name>A0A1D9GAF8_MOOP1</name>
<evidence type="ECO:0000313" key="3">
    <source>
        <dbReference type="Proteomes" id="UP000176944"/>
    </source>
</evidence>
<dbReference type="EMBL" id="CP017708">
    <property type="protein sequence ID" value="AOY84531.2"/>
    <property type="molecule type" value="Genomic_DNA"/>
</dbReference>
<evidence type="ECO:0000259" key="1">
    <source>
        <dbReference type="Pfam" id="PF12680"/>
    </source>
</evidence>
<dbReference type="Proteomes" id="UP000176944">
    <property type="component" value="Chromosome"/>
</dbReference>
<dbReference type="Pfam" id="PF12680">
    <property type="entry name" value="SnoaL_2"/>
    <property type="match status" value="1"/>
</dbReference>
<reference evidence="3" key="1">
    <citation type="submission" date="2016-10" db="EMBL/GenBank/DDBJ databases">
        <title>Comparative genomics uncovers the prolific and rare metabolic potential of the cyanobacterial genus Moorea.</title>
        <authorList>
            <person name="Leao T."/>
            <person name="Castelao G."/>
            <person name="Korobeynikov A."/>
            <person name="Monroe E.A."/>
            <person name="Podell S."/>
            <person name="Glukhov E."/>
            <person name="Allen E."/>
            <person name="Gerwick W.H."/>
            <person name="Gerwick L."/>
        </authorList>
    </citation>
    <scope>NUCLEOTIDE SEQUENCE [LARGE SCALE GENOMIC DNA]</scope>
    <source>
        <strain evidence="3">JHB</strain>
    </source>
</reference>
<sequence length="131" mass="14401">METMSTEAIASVINVYFANMAAMNPGGWVEIFAEDAVIYDPVGKPPINVSEDSEKFFGLLSSFFNSFEISQEQIFIAGNGAAVKWRMQVSAKNGREATAEGISVFEINDDGKIQKVLSYWNEAEMMGKLKG</sequence>
<proteinExistence type="predicted"/>
<gene>
    <name evidence="2" type="ORF">BJP36_05870</name>
</gene>
<dbReference type="SUPFAM" id="SSF54427">
    <property type="entry name" value="NTF2-like"/>
    <property type="match status" value="1"/>
</dbReference>
<dbReference type="AlphaFoldDB" id="A0A1D9GAF8"/>
<dbReference type="Gene3D" id="3.10.450.50">
    <property type="match status" value="1"/>
</dbReference>
<dbReference type="InterPro" id="IPR037401">
    <property type="entry name" value="SnoaL-like"/>
</dbReference>
<feature type="domain" description="SnoaL-like" evidence="1">
    <location>
        <begin position="16"/>
        <end position="114"/>
    </location>
</feature>
<accession>A0A1D9GAF8</accession>
<evidence type="ECO:0000313" key="2">
    <source>
        <dbReference type="EMBL" id="AOY84531.2"/>
    </source>
</evidence>